<evidence type="ECO:0000256" key="2">
    <source>
        <dbReference type="ARBA" id="ARBA00022679"/>
    </source>
</evidence>
<keyword evidence="5" id="KW-0012">Acyltransferase</keyword>
<evidence type="ECO:0000256" key="1">
    <source>
        <dbReference type="ARBA" id="ARBA00010537"/>
    </source>
</evidence>
<keyword evidence="4 8" id="KW-0687">Ribonucleoprotein</keyword>
<evidence type="ECO:0000256" key="4">
    <source>
        <dbReference type="ARBA" id="ARBA00023274"/>
    </source>
</evidence>
<name>A0A8S2CZ30_9BILA</name>
<dbReference type="Gene3D" id="3.30.190.20">
    <property type="match status" value="1"/>
</dbReference>
<dbReference type="PANTHER" id="PTHR43356">
    <property type="entry name" value="PHOSPHATE ACETYLTRANSFERASE"/>
    <property type="match status" value="1"/>
</dbReference>
<dbReference type="GO" id="GO:1990904">
    <property type="term" value="C:ribonucleoprotein complex"/>
    <property type="evidence" value="ECO:0007669"/>
    <property type="project" value="UniProtKB-KW"/>
</dbReference>
<keyword evidence="3 8" id="KW-0689">Ribosomal protein</keyword>
<dbReference type="SUPFAM" id="SSF53659">
    <property type="entry name" value="Isocitrate/Isopropylmalate dehydrogenase-like"/>
    <property type="match status" value="1"/>
</dbReference>
<evidence type="ECO:0000259" key="10">
    <source>
        <dbReference type="Pfam" id="PF01515"/>
    </source>
</evidence>
<feature type="domain" description="Phosphate acetyl/butaryl transferase" evidence="10">
    <location>
        <begin position="204"/>
        <end position="503"/>
    </location>
</feature>
<evidence type="ECO:0000256" key="3">
    <source>
        <dbReference type="ARBA" id="ARBA00022980"/>
    </source>
</evidence>
<dbReference type="GO" id="GO:0006412">
    <property type="term" value="P:translation"/>
    <property type="evidence" value="ECO:0007669"/>
    <property type="project" value="InterPro"/>
</dbReference>
<dbReference type="Pfam" id="PF01515">
    <property type="entry name" value="PTA_PTB"/>
    <property type="match status" value="1"/>
</dbReference>
<dbReference type="EMBL" id="CAJOBA010000548">
    <property type="protein sequence ID" value="CAF3540413.1"/>
    <property type="molecule type" value="Genomic_DNA"/>
</dbReference>
<protein>
    <recommendedName>
        <fullName evidence="6">Large ribosomal subunit protein uL11</fullName>
    </recommendedName>
    <alternativeName>
        <fullName evidence="7">60S ribosomal protein L12</fullName>
    </alternativeName>
</protein>
<evidence type="ECO:0000256" key="7">
    <source>
        <dbReference type="ARBA" id="ARBA00035320"/>
    </source>
</evidence>
<evidence type="ECO:0000313" key="14">
    <source>
        <dbReference type="Proteomes" id="UP000677228"/>
    </source>
</evidence>
<comment type="caution">
    <text evidence="12">The sequence shown here is derived from an EMBL/GenBank/DDBJ whole genome shotgun (WGS) entry which is preliminary data.</text>
</comment>
<dbReference type="InterPro" id="IPR042112">
    <property type="entry name" value="P_AcTrfase_dom2"/>
</dbReference>
<feature type="domain" description="Large ribosomal subunit protein uL11 N-terminal" evidence="11">
    <location>
        <begin position="11"/>
        <end position="63"/>
    </location>
</feature>
<dbReference type="SUPFAM" id="SSF54747">
    <property type="entry name" value="Ribosomal L11/L12e N-terminal domain"/>
    <property type="match status" value="1"/>
</dbReference>
<dbReference type="GO" id="GO:0016746">
    <property type="term" value="F:acyltransferase activity"/>
    <property type="evidence" value="ECO:0007669"/>
    <property type="project" value="UniProtKB-KW"/>
</dbReference>
<dbReference type="InterPro" id="IPR000911">
    <property type="entry name" value="Ribosomal_uL11"/>
</dbReference>
<sequence>MARKEITRIAKIQLKGGQAKPGPELASIGINMADFTKKFNEQSKDRMGEVVPCVITAYNDRTFEFVIKTSPVAFMLKKAAKIELGAKNQKTEKVGKISREKALEIARYKLVDLNANDEEAALRMVAGTAKQMGIEIEGVDPMPVSRKAINEATTLVRDTSTVKFDASVDVSVCLNLDTAQANQQLRGAVSLPHGNGKTVKILALAEGDEATSAKASGADFVGGKEKLDEIKEVFKTRKEVPSKLNNKIELVVIEEYDLDKLANALFVLRQAKGMTLTEASSLVRLPNYFASMLLKQKQADGYVGGIEMTTRDTLKPALQIIKSAPGFNSVTSLMLMERGPESYVWGDCALIPDPSAQELADTARNAAIFARQLAFDSLNVAFLSYSTAGSGIGPSADKARSAVALLAQDQKFIGTADSEYQFDSAFVPAVRDQKHPASTLEKKPADIYIFPNLDAGNIGYKIAQRLGGFEATGPLLVGMNQPVNDLSRGASVDDIVNVAYLTAVQALPIK</sequence>
<dbReference type="InterPro" id="IPR036769">
    <property type="entry name" value="Ribosomal_uL11_C_sf"/>
</dbReference>
<dbReference type="Proteomes" id="UP000682733">
    <property type="component" value="Unassembled WGS sequence"/>
</dbReference>
<evidence type="ECO:0000259" key="9">
    <source>
        <dbReference type="Pfam" id="PF00298"/>
    </source>
</evidence>
<dbReference type="CDD" id="cd00349">
    <property type="entry name" value="Ribosomal_L11"/>
    <property type="match status" value="1"/>
</dbReference>
<feature type="domain" description="Large ribosomal subunit protein uL11 C-terminal" evidence="9">
    <location>
        <begin position="68"/>
        <end position="136"/>
    </location>
</feature>
<evidence type="ECO:0000256" key="8">
    <source>
        <dbReference type="RuleBase" id="RU003978"/>
    </source>
</evidence>
<reference evidence="12" key="1">
    <citation type="submission" date="2021-02" db="EMBL/GenBank/DDBJ databases">
        <authorList>
            <person name="Nowell W R."/>
        </authorList>
    </citation>
    <scope>NUCLEOTIDE SEQUENCE</scope>
</reference>
<evidence type="ECO:0000313" key="12">
    <source>
        <dbReference type="EMBL" id="CAF0760665.1"/>
    </source>
</evidence>
<dbReference type="AlphaFoldDB" id="A0A8S2CZ30"/>
<dbReference type="InterPro" id="IPR020784">
    <property type="entry name" value="Ribosomal_uL11_N"/>
</dbReference>
<dbReference type="GO" id="GO:0003735">
    <property type="term" value="F:structural constituent of ribosome"/>
    <property type="evidence" value="ECO:0007669"/>
    <property type="project" value="InterPro"/>
</dbReference>
<dbReference type="NCBIfam" id="TIGR01632">
    <property type="entry name" value="L11_bact"/>
    <property type="match status" value="1"/>
</dbReference>
<dbReference type="InterPro" id="IPR006519">
    <property type="entry name" value="Ribosomal_uL11_bac-typ"/>
</dbReference>
<evidence type="ECO:0000313" key="13">
    <source>
        <dbReference type="EMBL" id="CAF3540413.1"/>
    </source>
</evidence>
<accession>A0A8S2CZ30</accession>
<organism evidence="12 14">
    <name type="scientific">Didymodactylos carnosus</name>
    <dbReference type="NCBI Taxonomy" id="1234261"/>
    <lineage>
        <taxon>Eukaryota</taxon>
        <taxon>Metazoa</taxon>
        <taxon>Spiralia</taxon>
        <taxon>Gnathifera</taxon>
        <taxon>Rotifera</taxon>
        <taxon>Eurotatoria</taxon>
        <taxon>Bdelloidea</taxon>
        <taxon>Philodinida</taxon>
        <taxon>Philodinidae</taxon>
        <taxon>Didymodactylos</taxon>
    </lineage>
</organism>
<dbReference type="SMART" id="SM00649">
    <property type="entry name" value="RL11"/>
    <property type="match status" value="1"/>
</dbReference>
<dbReference type="Pfam" id="PF03946">
    <property type="entry name" value="Ribosomal_L11_N"/>
    <property type="match status" value="1"/>
</dbReference>
<dbReference type="InterPro" id="IPR020783">
    <property type="entry name" value="Ribosomal_uL11_C"/>
</dbReference>
<evidence type="ECO:0000256" key="6">
    <source>
        <dbReference type="ARBA" id="ARBA00035203"/>
    </source>
</evidence>
<proteinExistence type="inferred from homology"/>
<dbReference type="CDD" id="cd00403">
    <property type="entry name" value="Ribosomal_L1"/>
    <property type="match status" value="1"/>
</dbReference>
<dbReference type="InterPro" id="IPR042113">
    <property type="entry name" value="P_AcTrfase_dom1"/>
</dbReference>
<evidence type="ECO:0000256" key="5">
    <source>
        <dbReference type="ARBA" id="ARBA00023315"/>
    </source>
</evidence>
<dbReference type="Pfam" id="PF00298">
    <property type="entry name" value="Ribosomal_L11"/>
    <property type="match status" value="1"/>
</dbReference>
<dbReference type="InterPro" id="IPR002505">
    <property type="entry name" value="PTA_PTB"/>
</dbReference>
<dbReference type="PROSITE" id="PS00359">
    <property type="entry name" value="RIBOSOMAL_L11"/>
    <property type="match status" value="1"/>
</dbReference>
<comment type="similarity">
    <text evidence="1 8">Belongs to the universal ribosomal protein uL11 family.</text>
</comment>
<dbReference type="InterPro" id="IPR020785">
    <property type="entry name" value="Ribosomal_uL11_CS"/>
</dbReference>
<dbReference type="HAMAP" id="MF_00736">
    <property type="entry name" value="Ribosomal_uL11"/>
    <property type="match status" value="1"/>
</dbReference>
<dbReference type="Gene3D" id="3.40.50.10950">
    <property type="match status" value="1"/>
</dbReference>
<dbReference type="SUPFAM" id="SSF46906">
    <property type="entry name" value="Ribosomal protein L11, C-terminal domain"/>
    <property type="match status" value="1"/>
</dbReference>
<dbReference type="EMBL" id="CAJNOK010000548">
    <property type="protein sequence ID" value="CAF0760665.1"/>
    <property type="molecule type" value="Genomic_DNA"/>
</dbReference>
<dbReference type="PANTHER" id="PTHR43356:SF3">
    <property type="entry name" value="PHOSPHATE ACETYLTRANSFERASE"/>
    <property type="match status" value="1"/>
</dbReference>
<keyword evidence="2" id="KW-0808">Transferase</keyword>
<dbReference type="Gene3D" id="3.40.50.10750">
    <property type="entry name" value="Isocitrate/Isopropylmalate dehydrogenase-like"/>
    <property type="match status" value="1"/>
</dbReference>
<gene>
    <name evidence="12" type="ORF">OVA965_LOCUS2532</name>
    <name evidence="13" type="ORF">TMI583_LOCUS2532</name>
</gene>
<dbReference type="Gene3D" id="1.10.10.250">
    <property type="entry name" value="Ribosomal protein L11, C-terminal domain"/>
    <property type="match status" value="1"/>
</dbReference>
<dbReference type="InterPro" id="IPR036796">
    <property type="entry name" value="Ribosomal_uL11_N_sf"/>
</dbReference>
<dbReference type="GO" id="GO:0005840">
    <property type="term" value="C:ribosome"/>
    <property type="evidence" value="ECO:0007669"/>
    <property type="project" value="UniProtKB-KW"/>
</dbReference>
<dbReference type="Proteomes" id="UP000677228">
    <property type="component" value="Unassembled WGS sequence"/>
</dbReference>
<dbReference type="InterPro" id="IPR050500">
    <property type="entry name" value="Phos_Acetyltrans/Butyryltrans"/>
</dbReference>
<evidence type="ECO:0000259" key="11">
    <source>
        <dbReference type="Pfam" id="PF03946"/>
    </source>
</evidence>
<dbReference type="InterPro" id="IPR028364">
    <property type="entry name" value="Ribosomal_uL1/biogenesis"/>
</dbReference>
<dbReference type="Gene3D" id="3.30.1550.10">
    <property type="entry name" value="Ribosomal protein L11/L12, N-terminal domain"/>
    <property type="match status" value="1"/>
</dbReference>